<evidence type="ECO:0000313" key="1">
    <source>
        <dbReference type="EMBL" id="KAF8896863.1"/>
    </source>
</evidence>
<proteinExistence type="predicted"/>
<sequence length="330" mass="38029">MPKTMDFKWECTIDNWVRHAGDLPLSFALSESRACRVNRPSRCSRCRQLQARIFEKYSDRIYHLEGVTSHLFETLSKKSLKNIHSPIFDVPYPIVEASQLWNINPRFSPNFRQLRLAGTKDTYMALGLGTCPRNLTHLTGHVVGRVSRTFFFHVFPNLQGAVVHYSSLAYHNPATLANEETVTLPQLTTLTVFFPKDSAIDLTNFLSLNMPLLITLRLGSFSLRSFALMSFAEKSMKHIYHRLKNVQQLSLIFNYVSGHEFMDLLFHLPDLEKLDIQDSINIGEIVSNFRDLQDRLIIPFLPSLRTITLDINRLIDIDFHSFHVNLPPLL</sequence>
<keyword evidence="2" id="KW-1185">Reference proteome</keyword>
<name>A0A9P5TL89_GYMJU</name>
<dbReference type="InterPro" id="IPR032675">
    <property type="entry name" value="LRR_dom_sf"/>
</dbReference>
<dbReference type="OrthoDB" id="2865328at2759"/>
<gene>
    <name evidence="1" type="ORF">CPB84DRAFT_1781627</name>
</gene>
<accession>A0A9P5TL89</accession>
<reference evidence="1" key="1">
    <citation type="submission" date="2020-11" db="EMBL/GenBank/DDBJ databases">
        <authorList>
            <consortium name="DOE Joint Genome Institute"/>
            <person name="Ahrendt S."/>
            <person name="Riley R."/>
            <person name="Andreopoulos W."/>
            <person name="LaButti K."/>
            <person name="Pangilinan J."/>
            <person name="Ruiz-duenas F.J."/>
            <person name="Barrasa J.M."/>
            <person name="Sanchez-Garcia M."/>
            <person name="Camarero S."/>
            <person name="Miyauchi S."/>
            <person name="Serrano A."/>
            <person name="Linde D."/>
            <person name="Babiker R."/>
            <person name="Drula E."/>
            <person name="Ayuso-Fernandez I."/>
            <person name="Pacheco R."/>
            <person name="Padilla G."/>
            <person name="Ferreira P."/>
            <person name="Barriuso J."/>
            <person name="Kellner H."/>
            <person name="Castanera R."/>
            <person name="Alfaro M."/>
            <person name="Ramirez L."/>
            <person name="Pisabarro A.G."/>
            <person name="Kuo A."/>
            <person name="Tritt A."/>
            <person name="Lipzen A."/>
            <person name="He G."/>
            <person name="Yan M."/>
            <person name="Ng V."/>
            <person name="Cullen D."/>
            <person name="Martin F."/>
            <person name="Rosso M.-N."/>
            <person name="Henrissat B."/>
            <person name="Hibbett D."/>
            <person name="Martinez A.T."/>
            <person name="Grigoriev I.V."/>
        </authorList>
    </citation>
    <scope>NUCLEOTIDE SEQUENCE</scope>
    <source>
        <strain evidence="1">AH 44721</strain>
    </source>
</reference>
<protein>
    <submittedName>
        <fullName evidence="1">Uncharacterized protein</fullName>
    </submittedName>
</protein>
<dbReference type="SUPFAM" id="SSF52047">
    <property type="entry name" value="RNI-like"/>
    <property type="match status" value="1"/>
</dbReference>
<dbReference type="EMBL" id="JADNYJ010000058">
    <property type="protein sequence ID" value="KAF8896863.1"/>
    <property type="molecule type" value="Genomic_DNA"/>
</dbReference>
<dbReference type="Gene3D" id="3.80.10.10">
    <property type="entry name" value="Ribonuclease Inhibitor"/>
    <property type="match status" value="1"/>
</dbReference>
<comment type="caution">
    <text evidence="1">The sequence shown here is derived from an EMBL/GenBank/DDBJ whole genome shotgun (WGS) entry which is preliminary data.</text>
</comment>
<dbReference type="Proteomes" id="UP000724874">
    <property type="component" value="Unassembled WGS sequence"/>
</dbReference>
<dbReference type="AlphaFoldDB" id="A0A9P5TL89"/>
<organism evidence="1 2">
    <name type="scientific">Gymnopilus junonius</name>
    <name type="common">Spectacular rustgill mushroom</name>
    <name type="synonym">Gymnopilus spectabilis subsp. junonius</name>
    <dbReference type="NCBI Taxonomy" id="109634"/>
    <lineage>
        <taxon>Eukaryota</taxon>
        <taxon>Fungi</taxon>
        <taxon>Dikarya</taxon>
        <taxon>Basidiomycota</taxon>
        <taxon>Agaricomycotina</taxon>
        <taxon>Agaricomycetes</taxon>
        <taxon>Agaricomycetidae</taxon>
        <taxon>Agaricales</taxon>
        <taxon>Agaricineae</taxon>
        <taxon>Hymenogastraceae</taxon>
        <taxon>Gymnopilus</taxon>
    </lineage>
</organism>
<evidence type="ECO:0000313" key="2">
    <source>
        <dbReference type="Proteomes" id="UP000724874"/>
    </source>
</evidence>